<evidence type="ECO:0000259" key="1">
    <source>
        <dbReference type="PROSITE" id="PS50162"/>
    </source>
</evidence>
<proteinExistence type="predicted"/>
<gene>
    <name evidence="2" type="primary">Xrcc2</name>
    <name evidence="2" type="ORF">GTO96_0018577</name>
</gene>
<feature type="non-terminal residue" evidence="2">
    <location>
        <position position="467"/>
    </location>
</feature>
<feature type="domain" description="RecA family profile 1" evidence="1">
    <location>
        <begin position="217"/>
        <end position="392"/>
    </location>
</feature>
<dbReference type="GO" id="GO:0005524">
    <property type="term" value="F:ATP binding"/>
    <property type="evidence" value="ECO:0007669"/>
    <property type="project" value="InterPro"/>
</dbReference>
<dbReference type="GO" id="GO:0033063">
    <property type="term" value="C:Rad51B-Rad51C-Rad51D-XRCC2 complex"/>
    <property type="evidence" value="ECO:0007669"/>
    <property type="project" value="InterPro"/>
</dbReference>
<dbReference type="InterPro" id="IPR027417">
    <property type="entry name" value="P-loop_NTPase"/>
</dbReference>
<dbReference type="GO" id="GO:0140664">
    <property type="term" value="F:ATP-dependent DNA damage sensor activity"/>
    <property type="evidence" value="ECO:0007669"/>
    <property type="project" value="InterPro"/>
</dbReference>
<keyword evidence="3" id="KW-1185">Reference proteome</keyword>
<dbReference type="InterPro" id="IPR020588">
    <property type="entry name" value="RecA_ATP-bd"/>
</dbReference>
<dbReference type="GO" id="GO:0042148">
    <property type="term" value="P:DNA strand invasion"/>
    <property type="evidence" value="ECO:0007669"/>
    <property type="project" value="TreeGrafter"/>
</dbReference>
<dbReference type="GO" id="GO:0000724">
    <property type="term" value="P:double-strand break repair via homologous recombination"/>
    <property type="evidence" value="ECO:0007669"/>
    <property type="project" value="InterPro"/>
</dbReference>
<dbReference type="CDD" id="cd19490">
    <property type="entry name" value="XRCC2"/>
    <property type="match status" value="1"/>
</dbReference>
<accession>A0A8X7WZK7</accession>
<organism evidence="2 3">
    <name type="scientific">Polypterus senegalus</name>
    <name type="common">Senegal bichir</name>
    <dbReference type="NCBI Taxonomy" id="55291"/>
    <lineage>
        <taxon>Eukaryota</taxon>
        <taxon>Metazoa</taxon>
        <taxon>Chordata</taxon>
        <taxon>Craniata</taxon>
        <taxon>Vertebrata</taxon>
        <taxon>Euteleostomi</taxon>
        <taxon>Actinopterygii</taxon>
        <taxon>Polypteriformes</taxon>
        <taxon>Polypteridae</taxon>
        <taxon>Polypterus</taxon>
    </lineage>
</organism>
<dbReference type="PANTHER" id="PTHR46644">
    <property type="entry name" value="DNA REPAIR PROTEIN XRCC2"/>
    <property type="match status" value="1"/>
</dbReference>
<evidence type="ECO:0000313" key="3">
    <source>
        <dbReference type="Proteomes" id="UP000886611"/>
    </source>
</evidence>
<dbReference type="GO" id="GO:0000400">
    <property type="term" value="F:four-way junction DNA binding"/>
    <property type="evidence" value="ECO:0007669"/>
    <property type="project" value="TreeGrafter"/>
</dbReference>
<dbReference type="GO" id="GO:0005813">
    <property type="term" value="C:centrosome"/>
    <property type="evidence" value="ECO:0007669"/>
    <property type="project" value="TreeGrafter"/>
</dbReference>
<dbReference type="AlphaFoldDB" id="A0A8X7WZK7"/>
<reference evidence="2 3" key="1">
    <citation type="journal article" date="2021" name="Cell">
        <title>Tracing the genetic footprints of vertebrate landing in non-teleost ray-finned fishes.</title>
        <authorList>
            <person name="Bi X."/>
            <person name="Wang K."/>
            <person name="Yang L."/>
            <person name="Pan H."/>
            <person name="Jiang H."/>
            <person name="Wei Q."/>
            <person name="Fang M."/>
            <person name="Yu H."/>
            <person name="Zhu C."/>
            <person name="Cai Y."/>
            <person name="He Y."/>
            <person name="Gan X."/>
            <person name="Zeng H."/>
            <person name="Yu D."/>
            <person name="Zhu Y."/>
            <person name="Jiang H."/>
            <person name="Qiu Q."/>
            <person name="Yang H."/>
            <person name="Zhang Y.E."/>
            <person name="Wang W."/>
            <person name="Zhu M."/>
            <person name="He S."/>
            <person name="Zhang G."/>
        </authorList>
    </citation>
    <scope>NUCLEOTIDE SEQUENCE [LARGE SCALE GENOMIC DNA]</scope>
    <source>
        <strain evidence="2">Bchr_013</strain>
    </source>
</reference>
<dbReference type="GO" id="GO:0005657">
    <property type="term" value="C:replication fork"/>
    <property type="evidence" value="ECO:0007669"/>
    <property type="project" value="InterPro"/>
</dbReference>
<dbReference type="EMBL" id="JAATIS010007298">
    <property type="protein sequence ID" value="KAG2458436.1"/>
    <property type="molecule type" value="Genomic_DNA"/>
</dbReference>
<name>A0A8X7WZK7_POLSE</name>
<feature type="non-terminal residue" evidence="2">
    <location>
        <position position="1"/>
    </location>
</feature>
<evidence type="ECO:0000313" key="2">
    <source>
        <dbReference type="EMBL" id="KAG2458436.1"/>
    </source>
</evidence>
<dbReference type="InterPro" id="IPR013632">
    <property type="entry name" value="Rad51_C"/>
</dbReference>
<dbReference type="Pfam" id="PF08423">
    <property type="entry name" value="Rad51"/>
    <property type="match status" value="1"/>
</dbReference>
<sequence length="467" mass="52452">METDICHRVPRSGRPTLAGGRWPGRMSSHFVFKILHSYHKPVGVWSPHSHLKTLWLRRVMNEPASLSGSPHARCAHLVPLLYCQAVLLPMEKSLETSRIIRGKDSVIRLDVQPRLAHSVHNNFKLSPAAHSLPVCHVSVPFLLMLVNGRQDKMTTTVLMFVMCNLFECKKRRKISGYKSMRTAAFEDAEKAVFMWFSDARSRNIPTNAALIQEKLLARLGERPSLKSLQLPIFSEVGFPGPGDVVELHGAEGTGKTELLYHVLVHCILPTAQGGLEVEVLFVDTDFHFDMLRLVALLEHRLPGSPEALVRRSLRRLTLVQCSSSVQLLLTLRYLESLLCGRPALGVLMLDSLSPFYWTDRSAGREDTLRRCSEFLHKLVKDYQLLVFAATQALMRAKSGEGRAAAEGATPMDGYRPYLCRAWQRMVTHRVVVGRAEGPLFSLASHSLKSRRTWQCHFGIGEGGVHFV</sequence>
<dbReference type="InterPro" id="IPR030547">
    <property type="entry name" value="XRCC2"/>
</dbReference>
<dbReference type="Gene3D" id="3.40.50.300">
    <property type="entry name" value="P-loop containing nucleotide triphosphate hydrolases"/>
    <property type="match status" value="1"/>
</dbReference>
<dbReference type="PANTHER" id="PTHR46644:SF2">
    <property type="entry name" value="DNA REPAIR PROTEIN XRCC2"/>
    <property type="match status" value="1"/>
</dbReference>
<dbReference type="PROSITE" id="PS50162">
    <property type="entry name" value="RECA_2"/>
    <property type="match status" value="1"/>
</dbReference>
<dbReference type="SUPFAM" id="SSF52540">
    <property type="entry name" value="P-loop containing nucleoside triphosphate hydrolases"/>
    <property type="match status" value="1"/>
</dbReference>
<dbReference type="Proteomes" id="UP000886611">
    <property type="component" value="Unassembled WGS sequence"/>
</dbReference>
<comment type="caution">
    <text evidence="2">The sequence shown here is derived from an EMBL/GenBank/DDBJ whole genome shotgun (WGS) entry which is preliminary data.</text>
</comment>
<protein>
    <submittedName>
        <fullName evidence="2">XRCC2 protein</fullName>
    </submittedName>
</protein>